<dbReference type="AlphaFoldDB" id="A0A7X2ILS9"/>
<feature type="compositionally biased region" description="Low complexity" evidence="1">
    <location>
        <begin position="122"/>
        <end position="140"/>
    </location>
</feature>
<evidence type="ECO:0000313" key="3">
    <source>
        <dbReference type="EMBL" id="MRV71828.1"/>
    </source>
</evidence>
<feature type="compositionally biased region" description="Low complexity" evidence="1">
    <location>
        <begin position="147"/>
        <end position="182"/>
    </location>
</feature>
<keyword evidence="2" id="KW-0812">Transmembrane</keyword>
<evidence type="ECO:0000256" key="2">
    <source>
        <dbReference type="SAM" id="Phobius"/>
    </source>
</evidence>
<dbReference type="RefSeq" id="WP_154372700.1">
    <property type="nucleotide sequence ID" value="NZ_WKJJ01000004.1"/>
</dbReference>
<feature type="compositionally biased region" description="Low complexity" evidence="1">
    <location>
        <begin position="212"/>
        <end position="226"/>
    </location>
</feature>
<protein>
    <submittedName>
        <fullName evidence="3">Uncharacterized protein</fullName>
    </submittedName>
</protein>
<feature type="transmembrane region" description="Helical" evidence="2">
    <location>
        <begin position="12"/>
        <end position="34"/>
    </location>
</feature>
<keyword evidence="2" id="KW-0472">Membrane</keyword>
<dbReference type="Proteomes" id="UP000446768">
    <property type="component" value="Unassembled WGS sequence"/>
</dbReference>
<accession>A0A7X2ILS9</accession>
<feature type="region of interest" description="Disordered" evidence="1">
    <location>
        <begin position="212"/>
        <end position="234"/>
    </location>
</feature>
<proteinExistence type="predicted"/>
<feature type="region of interest" description="Disordered" evidence="1">
    <location>
        <begin position="120"/>
        <end position="182"/>
    </location>
</feature>
<comment type="caution">
    <text evidence="3">The sequence shown here is derived from an EMBL/GenBank/DDBJ whole genome shotgun (WGS) entry which is preliminary data.</text>
</comment>
<evidence type="ECO:0000256" key="1">
    <source>
        <dbReference type="SAM" id="MobiDB-lite"/>
    </source>
</evidence>
<feature type="compositionally biased region" description="Low complexity" evidence="1">
    <location>
        <begin position="269"/>
        <end position="281"/>
    </location>
</feature>
<gene>
    <name evidence="3" type="ORF">GJ700_08805</name>
</gene>
<organism evidence="3 4">
    <name type="scientific">Pseudoduganella rivuli</name>
    <dbReference type="NCBI Taxonomy" id="2666085"/>
    <lineage>
        <taxon>Bacteria</taxon>
        <taxon>Pseudomonadati</taxon>
        <taxon>Pseudomonadota</taxon>
        <taxon>Betaproteobacteria</taxon>
        <taxon>Burkholderiales</taxon>
        <taxon>Oxalobacteraceae</taxon>
        <taxon>Telluria group</taxon>
        <taxon>Pseudoduganella</taxon>
    </lineage>
</organism>
<sequence length="512" mass="53585">MRLLQFIRRYPYWVLSLAVHAALLAQLYYTGWYLPEQDVQQRRVAASSRADSHAAMRARVSDMERIKDLMRESLGDAADGAGNVRFDATTAPPAPADMLAQAEALARDIDALGARARIDAKPVAPGPDAGPVADAGRAQPALPPQQDPAEALAGPGPAPQGDAAAGAPDRAPAGTASAEASAALAGKPAGNAAGEQAGAPSGTASAASAASASLAGNPGSPADASSGAGGGAGISAAGAAARIASLEQRARDVLAQRQRQLEQAGQGKPGNASTAGPGAAPSGVAARIATFFKRNVSDEGWASGSYRTTGMELFHQGSGRMAHVDTAAMRKGAGRLLGAGGGLANRVYVNSWYLIGPFAGKHGTGMFENDSFPPEQAVVLDAAYRGKDGRFLTWRYVKAAAYPLIPPDAQEDSVYYGYTEVMMDTERELAVWIGADDDAQVWINDQLVWKGGNVNKRWFFQEIYDTGVDYSSAYNLNEGKVLVRFRRGRNKLFFKLSNGPTRTFFSMVLAPA</sequence>
<evidence type="ECO:0000313" key="4">
    <source>
        <dbReference type="Proteomes" id="UP000446768"/>
    </source>
</evidence>
<feature type="region of interest" description="Disordered" evidence="1">
    <location>
        <begin position="254"/>
        <end position="281"/>
    </location>
</feature>
<keyword evidence="4" id="KW-1185">Reference proteome</keyword>
<dbReference type="EMBL" id="WKJJ01000004">
    <property type="protein sequence ID" value="MRV71828.1"/>
    <property type="molecule type" value="Genomic_DNA"/>
</dbReference>
<reference evidence="3 4" key="1">
    <citation type="submission" date="2019-11" db="EMBL/GenBank/DDBJ databases">
        <title>Novel species isolated from a subtropical stream in China.</title>
        <authorList>
            <person name="Lu H."/>
        </authorList>
    </citation>
    <scope>NUCLEOTIDE SEQUENCE [LARGE SCALE GENOMIC DNA]</scope>
    <source>
        <strain evidence="3 4">FT92W</strain>
    </source>
</reference>
<keyword evidence="2" id="KW-1133">Transmembrane helix</keyword>
<name>A0A7X2ILS9_9BURK</name>